<name>A0A2P6MHP2_ALKUR</name>
<comment type="caution">
    <text evidence="1">The sequence shown here is derived from an EMBL/GenBank/DDBJ whole genome shotgun (WGS) entry which is preliminary data.</text>
</comment>
<evidence type="ECO:0000313" key="1">
    <source>
        <dbReference type="EMBL" id="PRO65815.1"/>
    </source>
</evidence>
<organism evidence="1 2">
    <name type="scientific">Alkalicoccus urumqiensis</name>
    <name type="common">Bacillus urumqiensis</name>
    <dbReference type="NCBI Taxonomy" id="1548213"/>
    <lineage>
        <taxon>Bacteria</taxon>
        <taxon>Bacillati</taxon>
        <taxon>Bacillota</taxon>
        <taxon>Bacilli</taxon>
        <taxon>Bacillales</taxon>
        <taxon>Bacillaceae</taxon>
        <taxon>Alkalicoccus</taxon>
    </lineage>
</organism>
<accession>A0A2P6MHP2</accession>
<gene>
    <name evidence="1" type="ORF">C6I21_07915</name>
</gene>
<protein>
    <submittedName>
        <fullName evidence="1">Uncharacterized protein</fullName>
    </submittedName>
</protein>
<keyword evidence="2" id="KW-1185">Reference proteome</keyword>
<dbReference type="Proteomes" id="UP000243650">
    <property type="component" value="Unassembled WGS sequence"/>
</dbReference>
<proteinExistence type="predicted"/>
<dbReference type="AlphaFoldDB" id="A0A2P6MHP2"/>
<sequence length="83" mass="9391">MRMDVEDMADEPFLGLTRTDFTNPVLDEETGYYVNSVHDEGDGRYRVVVYAEAPFEEPTDDAAPLTIDVKNTTISTTWGFVRP</sequence>
<dbReference type="EMBL" id="PVNS01000006">
    <property type="protein sequence ID" value="PRO65815.1"/>
    <property type="molecule type" value="Genomic_DNA"/>
</dbReference>
<dbReference type="RefSeq" id="WP_105958911.1">
    <property type="nucleotide sequence ID" value="NZ_PVNS01000006.1"/>
</dbReference>
<evidence type="ECO:0000313" key="2">
    <source>
        <dbReference type="Proteomes" id="UP000243650"/>
    </source>
</evidence>
<reference evidence="1 2" key="1">
    <citation type="submission" date="2018-03" db="EMBL/GenBank/DDBJ databases">
        <title>Bacillus urumqiensis sp. nov., a moderately haloalkaliphilic bacterium isolated from a salt lake.</title>
        <authorList>
            <person name="Zhao B."/>
            <person name="Liao Z."/>
        </authorList>
    </citation>
    <scope>NUCLEOTIDE SEQUENCE [LARGE SCALE GENOMIC DNA]</scope>
    <source>
        <strain evidence="1 2">BZ-SZ-XJ18</strain>
    </source>
</reference>